<comment type="caution">
    <text evidence="3">The sequence shown here is derived from an EMBL/GenBank/DDBJ whole genome shotgun (WGS) entry which is preliminary data.</text>
</comment>
<dbReference type="VEuPathDB" id="MicrosporidiaDB:NCER_101390"/>
<dbReference type="GO" id="GO:0006355">
    <property type="term" value="P:regulation of DNA-templated transcription"/>
    <property type="evidence" value="ECO:0007669"/>
    <property type="project" value="InterPro"/>
</dbReference>
<dbReference type="RefSeq" id="XP_024330674.1">
    <property type="nucleotide sequence ID" value="XM_024475385.1"/>
</dbReference>
<dbReference type="OrthoDB" id="25391at2759"/>
<evidence type="ECO:0000313" key="4">
    <source>
        <dbReference type="Proteomes" id="UP000034350"/>
    </source>
</evidence>
<dbReference type="InterPro" id="IPR007282">
    <property type="entry name" value="NOT2/3/5_C"/>
</dbReference>
<dbReference type="GO" id="GO:0030015">
    <property type="term" value="C:CCR4-NOT core complex"/>
    <property type="evidence" value="ECO:0007669"/>
    <property type="project" value="UniProtKB-ARBA"/>
</dbReference>
<feature type="compositionally biased region" description="Basic and acidic residues" evidence="1">
    <location>
        <begin position="11"/>
        <end position="20"/>
    </location>
</feature>
<accession>A0A0F9YQY0</accession>
<dbReference type="OMA" id="MFRDIYR"/>
<dbReference type="Proteomes" id="UP000034350">
    <property type="component" value="Unassembled WGS sequence"/>
</dbReference>
<keyword evidence="4" id="KW-1185">Reference proteome</keyword>
<dbReference type="VEuPathDB" id="MicrosporidiaDB:G9O61_00g015320"/>
<evidence type="ECO:0000313" key="3">
    <source>
        <dbReference type="EMBL" id="KKO74932.1"/>
    </source>
</evidence>
<evidence type="ECO:0000259" key="2">
    <source>
        <dbReference type="Pfam" id="PF04153"/>
    </source>
</evidence>
<dbReference type="EMBL" id="JPQZ01000038">
    <property type="protein sequence ID" value="KKO74932.1"/>
    <property type="molecule type" value="Genomic_DNA"/>
</dbReference>
<dbReference type="GO" id="GO:0000289">
    <property type="term" value="P:nuclear-transcribed mRNA poly(A) tail shortening"/>
    <property type="evidence" value="ECO:0007669"/>
    <property type="project" value="UniProtKB-ARBA"/>
</dbReference>
<dbReference type="InterPro" id="IPR038635">
    <property type="entry name" value="CCR4-NOT_su2/3/5_C_sf"/>
</dbReference>
<dbReference type="AlphaFoldDB" id="A0A0F9YQY0"/>
<dbReference type="VEuPathDB" id="MicrosporidiaDB:AAJ76_3800010068"/>
<proteinExistence type="predicted"/>
<dbReference type="Pfam" id="PF04153">
    <property type="entry name" value="NOT2_3_5_C"/>
    <property type="match status" value="1"/>
</dbReference>
<organism evidence="3 4">
    <name type="scientific">Vairimorpha ceranae</name>
    <dbReference type="NCBI Taxonomy" id="40302"/>
    <lineage>
        <taxon>Eukaryota</taxon>
        <taxon>Fungi</taxon>
        <taxon>Fungi incertae sedis</taxon>
        <taxon>Microsporidia</taxon>
        <taxon>Nosematidae</taxon>
        <taxon>Vairimorpha</taxon>
    </lineage>
</organism>
<feature type="region of interest" description="Disordered" evidence="1">
    <location>
        <begin position="1"/>
        <end position="20"/>
    </location>
</feature>
<protein>
    <submittedName>
        <fullName evidence="3">General negative regulator of transcription</fullName>
    </submittedName>
</protein>
<evidence type="ECO:0000256" key="1">
    <source>
        <dbReference type="SAM" id="MobiDB-lite"/>
    </source>
</evidence>
<sequence>MSDLQNKLKKIQQDKSKDDKQLEAEDIDEIIEFTLSQKHNDRETYYKPNYLEQIIPDCYKSVKFDDKKFDLYNEEILFYIFYTFPSDEIQKLAFLALIKKGFLYSKFYRCFVLFKGEKQVDNSKNILNMFDPFNWSMIKREVVYDEKFILSLESKL</sequence>
<name>A0A0F9YQY0_9MICR</name>
<reference evidence="3 4" key="1">
    <citation type="journal article" date="2015" name="Environ. Microbiol.">
        <title>Genome analyses suggest the presence of polyploidy and recent human-driven expansions in eight global populations of the honeybee pathogen Nosema ceranae.</title>
        <authorList>
            <person name="Pelin A."/>
            <person name="Selman M."/>
            <person name="Aris-Brosou S."/>
            <person name="Farinelli L."/>
            <person name="Corradi N."/>
        </authorList>
    </citation>
    <scope>NUCLEOTIDE SEQUENCE [LARGE SCALE GENOMIC DNA]</scope>
    <source>
        <strain evidence="3 4">PA08 1199</strain>
    </source>
</reference>
<gene>
    <name evidence="3" type="ORF">AAJ76_3800010068</name>
</gene>
<dbReference type="GeneID" id="36320326"/>
<dbReference type="Gene3D" id="2.30.30.1020">
    <property type="entry name" value="CCR4-NOT complex subunit 2/3/5, C-terminal domain"/>
    <property type="match status" value="1"/>
</dbReference>
<feature type="domain" description="NOT2/NOT3/NOT5 C-terminal" evidence="2">
    <location>
        <begin position="41"/>
        <end position="147"/>
    </location>
</feature>